<organism evidence="9">
    <name type="scientific">marine metagenome</name>
    <dbReference type="NCBI Taxonomy" id="408172"/>
    <lineage>
        <taxon>unclassified sequences</taxon>
        <taxon>metagenomes</taxon>
        <taxon>ecological metagenomes</taxon>
    </lineage>
</organism>
<dbReference type="SMART" id="SM00905">
    <property type="entry name" value="FolB"/>
    <property type="match status" value="1"/>
</dbReference>
<evidence type="ECO:0000256" key="1">
    <source>
        <dbReference type="ARBA" id="ARBA00001353"/>
    </source>
</evidence>
<dbReference type="SUPFAM" id="SSF55620">
    <property type="entry name" value="Tetrahydrobiopterin biosynthesis enzymes-like"/>
    <property type="match status" value="1"/>
</dbReference>
<evidence type="ECO:0000256" key="5">
    <source>
        <dbReference type="ARBA" id="ARBA00022909"/>
    </source>
</evidence>
<dbReference type="EC" id="4.1.2.25" evidence="4"/>
<dbReference type="Gene3D" id="3.30.1130.10">
    <property type="match status" value="1"/>
</dbReference>
<dbReference type="GO" id="GO:0046656">
    <property type="term" value="P:folic acid biosynthetic process"/>
    <property type="evidence" value="ECO:0007669"/>
    <property type="project" value="UniProtKB-KW"/>
</dbReference>
<evidence type="ECO:0000313" key="9">
    <source>
        <dbReference type="EMBL" id="SVC03354.1"/>
    </source>
</evidence>
<evidence type="ECO:0000259" key="8">
    <source>
        <dbReference type="SMART" id="SM00905"/>
    </source>
</evidence>
<gene>
    <name evidence="9" type="ORF">METZ01_LOCUS256208</name>
</gene>
<sequence>MRAIIGINPDERKNLQDVLINIVLYVDSHLAAKSDDISDSANYRTITKEIIKLVESSKFYLIEKLASEIATICLKSQQVETVSVNVQKPTALRFAKSVGITIERSKTQS</sequence>
<evidence type="ECO:0000256" key="2">
    <source>
        <dbReference type="ARBA" id="ARBA00005013"/>
    </source>
</evidence>
<name>A0A382IU67_9ZZZZ</name>
<keyword evidence="5" id="KW-0289">Folate biosynthesis</keyword>
<comment type="similarity">
    <text evidence="3">Belongs to the DHNA family.</text>
</comment>
<keyword evidence="6" id="KW-0456">Lyase</keyword>
<dbReference type="InterPro" id="IPR006156">
    <property type="entry name" value="Dihydroneopterin_aldolase"/>
</dbReference>
<evidence type="ECO:0000256" key="4">
    <source>
        <dbReference type="ARBA" id="ARBA00013043"/>
    </source>
</evidence>
<dbReference type="GO" id="GO:0004150">
    <property type="term" value="F:dihydroneopterin aldolase activity"/>
    <property type="evidence" value="ECO:0007669"/>
    <property type="project" value="UniProtKB-EC"/>
</dbReference>
<evidence type="ECO:0000256" key="6">
    <source>
        <dbReference type="ARBA" id="ARBA00023239"/>
    </source>
</evidence>
<dbReference type="NCBIfam" id="TIGR00525">
    <property type="entry name" value="folB"/>
    <property type="match status" value="1"/>
</dbReference>
<dbReference type="PANTHER" id="PTHR42844:SF1">
    <property type="entry name" value="DIHYDRONEOPTERIN ALDOLASE 1-RELATED"/>
    <property type="match status" value="1"/>
</dbReference>
<accession>A0A382IU67</accession>
<dbReference type="NCBIfam" id="TIGR00526">
    <property type="entry name" value="folB_dom"/>
    <property type="match status" value="1"/>
</dbReference>
<evidence type="ECO:0000256" key="7">
    <source>
        <dbReference type="ARBA" id="ARBA00032903"/>
    </source>
</evidence>
<feature type="domain" description="Dihydroneopterin aldolase/epimerase" evidence="8">
    <location>
        <begin position="1"/>
        <end position="104"/>
    </location>
</feature>
<dbReference type="PANTHER" id="PTHR42844">
    <property type="entry name" value="DIHYDRONEOPTERIN ALDOLASE 1-RELATED"/>
    <property type="match status" value="1"/>
</dbReference>
<dbReference type="AlphaFoldDB" id="A0A382IU67"/>
<dbReference type="Pfam" id="PF02152">
    <property type="entry name" value="FolB"/>
    <property type="match status" value="1"/>
</dbReference>
<protein>
    <recommendedName>
        <fullName evidence="4">dihydroneopterin aldolase</fullName>
        <ecNumber evidence="4">4.1.2.25</ecNumber>
    </recommendedName>
    <alternativeName>
        <fullName evidence="7">7,8-dihydroneopterin aldolase</fullName>
    </alternativeName>
</protein>
<dbReference type="InterPro" id="IPR006157">
    <property type="entry name" value="FolB_dom"/>
</dbReference>
<evidence type="ECO:0000256" key="3">
    <source>
        <dbReference type="ARBA" id="ARBA00005708"/>
    </source>
</evidence>
<comment type="catalytic activity">
    <reaction evidence="1">
        <text>7,8-dihydroneopterin = 6-hydroxymethyl-7,8-dihydropterin + glycolaldehyde</text>
        <dbReference type="Rhea" id="RHEA:10540"/>
        <dbReference type="ChEBI" id="CHEBI:17001"/>
        <dbReference type="ChEBI" id="CHEBI:17071"/>
        <dbReference type="ChEBI" id="CHEBI:44841"/>
        <dbReference type="EC" id="4.1.2.25"/>
    </reaction>
</comment>
<comment type="pathway">
    <text evidence="2">Cofactor biosynthesis; tetrahydrofolate biosynthesis; 2-amino-4-hydroxy-6-hydroxymethyl-7,8-dihydropteridine diphosphate from 7,8-dihydroneopterin triphosphate: step 3/4.</text>
</comment>
<dbReference type="EMBL" id="UINC01069740">
    <property type="protein sequence ID" value="SVC03354.1"/>
    <property type="molecule type" value="Genomic_DNA"/>
</dbReference>
<dbReference type="CDD" id="cd00534">
    <property type="entry name" value="DHNA_DHNTPE"/>
    <property type="match status" value="1"/>
</dbReference>
<reference evidence="9" key="1">
    <citation type="submission" date="2018-05" db="EMBL/GenBank/DDBJ databases">
        <authorList>
            <person name="Lanie J.A."/>
            <person name="Ng W.-L."/>
            <person name="Kazmierczak K.M."/>
            <person name="Andrzejewski T.M."/>
            <person name="Davidsen T.M."/>
            <person name="Wayne K.J."/>
            <person name="Tettelin H."/>
            <person name="Glass J.I."/>
            <person name="Rusch D."/>
            <person name="Podicherti R."/>
            <person name="Tsui H.-C.T."/>
            <person name="Winkler M.E."/>
        </authorList>
    </citation>
    <scope>NUCLEOTIDE SEQUENCE</scope>
</reference>
<dbReference type="GO" id="GO:0005737">
    <property type="term" value="C:cytoplasm"/>
    <property type="evidence" value="ECO:0007669"/>
    <property type="project" value="TreeGrafter"/>
</dbReference>
<dbReference type="InterPro" id="IPR043133">
    <property type="entry name" value="GTP-CH-I_C/QueF"/>
</dbReference>
<proteinExistence type="inferred from homology"/>